<dbReference type="AlphaFoldDB" id="A0A8J2LMA9"/>
<reference evidence="1" key="1">
    <citation type="submission" date="2021-06" db="EMBL/GenBank/DDBJ databases">
        <authorList>
            <person name="Hodson N. C."/>
            <person name="Mongue J. A."/>
            <person name="Jaron S. K."/>
        </authorList>
    </citation>
    <scope>NUCLEOTIDE SEQUENCE</scope>
</reference>
<dbReference type="Proteomes" id="UP000708208">
    <property type="component" value="Unassembled WGS sequence"/>
</dbReference>
<organism evidence="1 2">
    <name type="scientific">Allacma fusca</name>
    <dbReference type="NCBI Taxonomy" id="39272"/>
    <lineage>
        <taxon>Eukaryota</taxon>
        <taxon>Metazoa</taxon>
        <taxon>Ecdysozoa</taxon>
        <taxon>Arthropoda</taxon>
        <taxon>Hexapoda</taxon>
        <taxon>Collembola</taxon>
        <taxon>Symphypleona</taxon>
        <taxon>Sminthuridae</taxon>
        <taxon>Allacma</taxon>
    </lineage>
</organism>
<dbReference type="EMBL" id="CAJVCH010537704">
    <property type="protein sequence ID" value="CAG7825844.1"/>
    <property type="molecule type" value="Genomic_DNA"/>
</dbReference>
<accession>A0A8J2LMA9</accession>
<keyword evidence="2" id="KW-1185">Reference proteome</keyword>
<name>A0A8J2LMA9_9HEXA</name>
<proteinExistence type="predicted"/>
<sequence>MDECVCEIKKWKSKSPLYFNSARTFLVLNAELLGFFRPALHETQLPKFHISCHLVIFTSAELLVDQILQS</sequence>
<comment type="caution">
    <text evidence="1">The sequence shown here is derived from an EMBL/GenBank/DDBJ whole genome shotgun (WGS) entry which is preliminary data.</text>
</comment>
<gene>
    <name evidence="1" type="ORF">AFUS01_LOCUS35930</name>
</gene>
<evidence type="ECO:0000313" key="2">
    <source>
        <dbReference type="Proteomes" id="UP000708208"/>
    </source>
</evidence>
<evidence type="ECO:0000313" key="1">
    <source>
        <dbReference type="EMBL" id="CAG7825844.1"/>
    </source>
</evidence>
<protein>
    <submittedName>
        <fullName evidence="1">Uncharacterized protein</fullName>
    </submittedName>
</protein>